<accession>A0A498D164</accession>
<dbReference type="EMBL" id="RCHR01000013">
    <property type="protein sequence ID" value="RLL40126.1"/>
    <property type="molecule type" value="Genomic_DNA"/>
</dbReference>
<proteinExistence type="predicted"/>
<dbReference type="AlphaFoldDB" id="A0A498D164"/>
<dbReference type="Proteomes" id="UP000270219">
    <property type="component" value="Unassembled WGS sequence"/>
</dbReference>
<comment type="caution">
    <text evidence="1">The sequence shown here is derived from an EMBL/GenBank/DDBJ whole genome shotgun (WGS) entry which is preliminary data.</text>
</comment>
<evidence type="ECO:0000313" key="1">
    <source>
        <dbReference type="EMBL" id="RLL40126.1"/>
    </source>
</evidence>
<protein>
    <submittedName>
        <fullName evidence="1">Uncharacterized protein</fullName>
    </submittedName>
</protein>
<organism evidence="1 2">
    <name type="scientific">Oceanobacillus piezotolerans</name>
    <dbReference type="NCBI Taxonomy" id="2448030"/>
    <lineage>
        <taxon>Bacteria</taxon>
        <taxon>Bacillati</taxon>
        <taxon>Bacillota</taxon>
        <taxon>Bacilli</taxon>
        <taxon>Bacillales</taxon>
        <taxon>Bacillaceae</taxon>
        <taxon>Oceanobacillus</taxon>
    </lineage>
</organism>
<keyword evidence="2" id="KW-1185">Reference proteome</keyword>
<gene>
    <name evidence="1" type="ORF">D8M04_19490</name>
</gene>
<sequence>MGFLDKWMERELAIFKNIVDTCNTEDRILLIIGSDHLWLLRELSEGNGWKVINPFLVNKVLVLFYKRVRLLNKQQSPFFIE</sequence>
<reference evidence="1 2" key="1">
    <citation type="submission" date="2018-10" db="EMBL/GenBank/DDBJ databases">
        <title>Oceanobacillus sp. YLB-02 draft genome.</title>
        <authorList>
            <person name="Yu L."/>
        </authorList>
    </citation>
    <scope>NUCLEOTIDE SEQUENCE [LARGE SCALE GENOMIC DNA]</scope>
    <source>
        <strain evidence="1 2">YLB-02</strain>
    </source>
</reference>
<name>A0A498D164_9BACI</name>
<dbReference type="Pfam" id="PF18950">
    <property type="entry name" value="DUF5694"/>
    <property type="match status" value="1"/>
</dbReference>
<evidence type="ECO:0000313" key="2">
    <source>
        <dbReference type="Proteomes" id="UP000270219"/>
    </source>
</evidence>
<dbReference type="InterPro" id="IPR043749">
    <property type="entry name" value="DUF5694"/>
</dbReference>